<organism evidence="2 3">
    <name type="scientific">Simplicispira suum</name>
    <dbReference type="NCBI Taxonomy" id="2109915"/>
    <lineage>
        <taxon>Bacteria</taxon>
        <taxon>Pseudomonadati</taxon>
        <taxon>Pseudomonadota</taxon>
        <taxon>Betaproteobacteria</taxon>
        <taxon>Burkholderiales</taxon>
        <taxon>Comamonadaceae</taxon>
        <taxon>Simplicispira</taxon>
    </lineage>
</organism>
<dbReference type="Gene3D" id="3.50.50.60">
    <property type="entry name" value="FAD/NAD(P)-binding domain"/>
    <property type="match status" value="1"/>
</dbReference>
<feature type="domain" description="Amine oxidase" evidence="1">
    <location>
        <begin position="22"/>
        <end position="444"/>
    </location>
</feature>
<dbReference type="InterPro" id="IPR050464">
    <property type="entry name" value="Zeta_carotene_desat/Oxidored"/>
</dbReference>
<accession>A0A2S0MXK6</accession>
<evidence type="ECO:0000313" key="2">
    <source>
        <dbReference type="EMBL" id="AVO40615.1"/>
    </source>
</evidence>
<dbReference type="Gene3D" id="3.90.660.20">
    <property type="entry name" value="Protoporphyrinogen oxidase, mitochondrial, domain 2"/>
    <property type="match status" value="1"/>
</dbReference>
<dbReference type="AlphaFoldDB" id="A0A2S0MXK6"/>
<dbReference type="PRINTS" id="PR00419">
    <property type="entry name" value="ADXRDTASE"/>
</dbReference>
<gene>
    <name evidence="2" type="ORF">C6571_04330</name>
</gene>
<name>A0A2S0MXK6_9BURK</name>
<proteinExistence type="predicted"/>
<dbReference type="PANTHER" id="PTHR42923">
    <property type="entry name" value="PROTOPORPHYRINOGEN OXIDASE"/>
    <property type="match status" value="1"/>
</dbReference>
<dbReference type="KEGG" id="simp:C6571_04330"/>
<dbReference type="Pfam" id="PF01593">
    <property type="entry name" value="Amino_oxidase"/>
    <property type="match status" value="1"/>
</dbReference>
<dbReference type="Proteomes" id="UP000239326">
    <property type="component" value="Chromosome"/>
</dbReference>
<sequence length="452" mass="48375">MANLSQSLLGPAQRVLVVGAGMAGLAAAQSLHRAGFQVRVLEQAQGAGGRVQSDSFHGRTIECGAQFPSSGYRHIPRLLDEAGMAGSVEKASPWAAFERHGRLHKVHQKRPGTFVTSGLLSRREGARLIAGSLPLALTGRWRDRSSYAAFARLDTEEAAPWCNRNLGAAATDHLLAPTIHGFYFHTLEQTSRALIGAVMSFLNAEALAIRGGWGRLPRAMAAELNVQTGAKVEALVEGPHGVQAHLGGDCLEADWAVLAVPAPVAKQLLTTPDALERRLLQTGYAAAAHVALGMHSDWRLPGNLEAVHGLLLAPGASAATGHSVAAMVVESARLPVAQAPEVLTLMLGDAGARKYRDEPDASLVEAVLQWLELRWPGISRAVVDHRVQRWPCAEPLSPLGRARAIAQYRAELVPKRRIVLCGDYLGMPWTDGAVETGLWAAERIRRLAPTAK</sequence>
<reference evidence="2 3" key="1">
    <citation type="submission" date="2018-03" db="EMBL/GenBank/DDBJ databases">
        <title>Genome sequencing of Simplicispira sp.</title>
        <authorList>
            <person name="Kim S.-J."/>
            <person name="Heo J."/>
            <person name="Kwon S.-W."/>
        </authorList>
    </citation>
    <scope>NUCLEOTIDE SEQUENCE [LARGE SCALE GENOMIC DNA]</scope>
    <source>
        <strain evidence="2 3">SC1-8</strain>
    </source>
</reference>
<dbReference type="Gene3D" id="1.10.3110.10">
    <property type="entry name" value="protoporphyrinogen ix oxidase, domain 3"/>
    <property type="match status" value="1"/>
</dbReference>
<dbReference type="InterPro" id="IPR036188">
    <property type="entry name" value="FAD/NAD-bd_sf"/>
</dbReference>
<keyword evidence="3" id="KW-1185">Reference proteome</keyword>
<dbReference type="RefSeq" id="WP_106445606.1">
    <property type="nucleotide sequence ID" value="NZ_CP027669.1"/>
</dbReference>
<evidence type="ECO:0000313" key="3">
    <source>
        <dbReference type="Proteomes" id="UP000239326"/>
    </source>
</evidence>
<dbReference type="GO" id="GO:0016491">
    <property type="term" value="F:oxidoreductase activity"/>
    <property type="evidence" value="ECO:0007669"/>
    <property type="project" value="InterPro"/>
</dbReference>
<protein>
    <submittedName>
        <fullName evidence="2">Protoporphyrinogen oxidase</fullName>
    </submittedName>
</protein>
<dbReference type="SUPFAM" id="SSF51905">
    <property type="entry name" value="FAD/NAD(P)-binding domain"/>
    <property type="match status" value="1"/>
</dbReference>
<evidence type="ECO:0000259" key="1">
    <source>
        <dbReference type="Pfam" id="PF01593"/>
    </source>
</evidence>
<dbReference type="InterPro" id="IPR002937">
    <property type="entry name" value="Amino_oxidase"/>
</dbReference>
<dbReference type="OrthoDB" id="3267377at2"/>
<dbReference type="EMBL" id="CP027669">
    <property type="protein sequence ID" value="AVO40615.1"/>
    <property type="molecule type" value="Genomic_DNA"/>
</dbReference>